<sequence length="214" mass="24211">MVNVPKTKKTYCKSKECKKHTLHKVTKYKKDKDILAAQGKRIYDQGMNSEMGKGEKKKSSSSNLLKKLEKYLSMKKVSGAILSKSKSWHGRSSTIAPEGCFWVYVGPEKERFVIKTKYASHPLFKMLLEDAEKEYGYSYSQGPILLPCDVDLFYKVLAEMGSNKETGDSVCGSCSPLFSPGWRLGNSQMAKGYGSFRILTPPRRFKRLNSFNCV</sequence>
<dbReference type="OrthoDB" id="660486at2759"/>
<evidence type="ECO:0000256" key="1">
    <source>
        <dbReference type="ARBA" id="ARBA00006974"/>
    </source>
</evidence>
<comment type="similarity">
    <text evidence="1">Belongs to the ARG7 family.</text>
</comment>
<dbReference type="GO" id="GO:0006412">
    <property type="term" value="P:translation"/>
    <property type="evidence" value="ECO:0007669"/>
    <property type="project" value="InterPro"/>
</dbReference>
<accession>A0A9Q1M8K5</accession>
<gene>
    <name evidence="2" type="ORF">K7X08_024823</name>
</gene>
<dbReference type="Pfam" id="PF02519">
    <property type="entry name" value="Auxin_inducible"/>
    <property type="match status" value="1"/>
</dbReference>
<evidence type="ECO:0000313" key="3">
    <source>
        <dbReference type="Proteomes" id="UP001152561"/>
    </source>
</evidence>
<dbReference type="PANTHER" id="PTHR31374:SF399">
    <property type="entry name" value="AUXIN-RESPONSIVE PROTEIN SAUR71-LIKE"/>
    <property type="match status" value="1"/>
</dbReference>
<evidence type="ECO:0000313" key="2">
    <source>
        <dbReference type="EMBL" id="KAJ8554145.1"/>
    </source>
</evidence>
<dbReference type="GO" id="GO:0009733">
    <property type="term" value="P:response to auxin"/>
    <property type="evidence" value="ECO:0007669"/>
    <property type="project" value="InterPro"/>
</dbReference>
<dbReference type="AlphaFoldDB" id="A0A9Q1M8K5"/>
<organism evidence="2 3">
    <name type="scientific">Anisodus acutangulus</name>
    <dbReference type="NCBI Taxonomy" id="402998"/>
    <lineage>
        <taxon>Eukaryota</taxon>
        <taxon>Viridiplantae</taxon>
        <taxon>Streptophyta</taxon>
        <taxon>Embryophyta</taxon>
        <taxon>Tracheophyta</taxon>
        <taxon>Spermatophyta</taxon>
        <taxon>Magnoliopsida</taxon>
        <taxon>eudicotyledons</taxon>
        <taxon>Gunneridae</taxon>
        <taxon>Pentapetalae</taxon>
        <taxon>asterids</taxon>
        <taxon>lamiids</taxon>
        <taxon>Solanales</taxon>
        <taxon>Solanaceae</taxon>
        <taxon>Solanoideae</taxon>
        <taxon>Hyoscyameae</taxon>
        <taxon>Anisodus</taxon>
    </lineage>
</organism>
<reference evidence="3" key="1">
    <citation type="journal article" date="2023" name="Proc. Natl. Acad. Sci. U.S.A.">
        <title>Genomic and structural basis for evolution of tropane alkaloid biosynthesis.</title>
        <authorList>
            <person name="Wanga Y.-J."/>
            <person name="Taina T."/>
            <person name="Yua J.-Y."/>
            <person name="Lia J."/>
            <person name="Xua B."/>
            <person name="Chenc J."/>
            <person name="D'Auriad J.C."/>
            <person name="Huanga J.-P."/>
            <person name="Huanga S.-X."/>
        </authorList>
    </citation>
    <scope>NUCLEOTIDE SEQUENCE [LARGE SCALE GENOMIC DNA]</scope>
    <source>
        <strain evidence="3">cv. KIB-2019</strain>
    </source>
</reference>
<name>A0A9Q1M8K5_9SOLA</name>
<dbReference type="Proteomes" id="UP001152561">
    <property type="component" value="Unassembled WGS sequence"/>
</dbReference>
<dbReference type="SUPFAM" id="SSF57829">
    <property type="entry name" value="Zn-binding ribosomal proteins"/>
    <property type="match status" value="1"/>
</dbReference>
<dbReference type="InterPro" id="IPR053708">
    <property type="entry name" value="Ribosomal_LSU_eL42"/>
</dbReference>
<dbReference type="Gene3D" id="3.10.450.80">
    <property type="match status" value="1"/>
</dbReference>
<protein>
    <submittedName>
        <fullName evidence="2">Uncharacterized protein</fullName>
    </submittedName>
</protein>
<dbReference type="InterPro" id="IPR011332">
    <property type="entry name" value="Ribosomal_zn-bd"/>
</dbReference>
<dbReference type="PANTHER" id="PTHR31374">
    <property type="entry name" value="AUXIN-INDUCED PROTEIN-LIKE-RELATED"/>
    <property type="match status" value="1"/>
</dbReference>
<keyword evidence="3" id="KW-1185">Reference proteome</keyword>
<comment type="caution">
    <text evidence="2">The sequence shown here is derived from an EMBL/GenBank/DDBJ whole genome shotgun (WGS) entry which is preliminary data.</text>
</comment>
<dbReference type="InterPro" id="IPR003676">
    <property type="entry name" value="SAUR_fam"/>
</dbReference>
<dbReference type="EMBL" id="JAJAGQ010000009">
    <property type="protein sequence ID" value="KAJ8554145.1"/>
    <property type="molecule type" value="Genomic_DNA"/>
</dbReference>
<proteinExistence type="inferred from homology"/>